<evidence type="ECO:0000256" key="4">
    <source>
        <dbReference type="ARBA" id="ARBA00022692"/>
    </source>
</evidence>
<evidence type="ECO:0000256" key="2">
    <source>
        <dbReference type="ARBA" id="ARBA00009904"/>
    </source>
</evidence>
<evidence type="ECO:0000256" key="3">
    <source>
        <dbReference type="ARBA" id="ARBA00022448"/>
    </source>
</evidence>
<keyword evidence="6" id="KW-0406">Ion transport</keyword>
<keyword evidence="7 9" id="KW-0472">Membrane</keyword>
<feature type="transmembrane region" description="Helical" evidence="9">
    <location>
        <begin position="378"/>
        <end position="402"/>
    </location>
</feature>
<feature type="transmembrane region" description="Helical" evidence="9">
    <location>
        <begin position="590"/>
        <end position="616"/>
    </location>
</feature>
<protein>
    <recommendedName>
        <fullName evidence="12">V-type ATP synthase subunit I</fullName>
    </recommendedName>
</protein>
<dbReference type="Proteomes" id="UP000823851">
    <property type="component" value="Unassembled WGS sequence"/>
</dbReference>
<keyword evidence="4 9" id="KW-0812">Transmembrane</keyword>
<evidence type="ECO:0000256" key="6">
    <source>
        <dbReference type="ARBA" id="ARBA00023065"/>
    </source>
</evidence>
<keyword evidence="3" id="KW-0813">Transport</keyword>
<evidence type="ECO:0000313" key="11">
    <source>
        <dbReference type="Proteomes" id="UP000823851"/>
    </source>
</evidence>
<keyword evidence="5 9" id="KW-1133">Transmembrane helix</keyword>
<dbReference type="PANTHER" id="PTHR11629:SF63">
    <property type="entry name" value="V-TYPE PROTON ATPASE SUBUNIT A"/>
    <property type="match status" value="1"/>
</dbReference>
<dbReference type="EMBL" id="DWUW01000286">
    <property type="protein sequence ID" value="HJD32265.1"/>
    <property type="molecule type" value="Genomic_DNA"/>
</dbReference>
<dbReference type="AlphaFoldDB" id="A0A9D2QYX4"/>
<accession>A0A9D2QYX4</accession>
<feature type="transmembrane region" description="Helical" evidence="9">
    <location>
        <begin position="509"/>
        <end position="530"/>
    </location>
</feature>
<dbReference type="GO" id="GO:0051117">
    <property type="term" value="F:ATPase binding"/>
    <property type="evidence" value="ECO:0007669"/>
    <property type="project" value="TreeGrafter"/>
</dbReference>
<evidence type="ECO:0000256" key="8">
    <source>
        <dbReference type="SAM" id="Coils"/>
    </source>
</evidence>
<dbReference type="GO" id="GO:0016471">
    <property type="term" value="C:vacuolar proton-transporting V-type ATPase complex"/>
    <property type="evidence" value="ECO:0007669"/>
    <property type="project" value="TreeGrafter"/>
</dbReference>
<keyword evidence="8" id="KW-0175">Coiled coil</keyword>
<gene>
    <name evidence="10" type="ORF">H9912_10035</name>
</gene>
<evidence type="ECO:0008006" key="12">
    <source>
        <dbReference type="Google" id="ProtNLM"/>
    </source>
</evidence>
<evidence type="ECO:0000256" key="9">
    <source>
        <dbReference type="SAM" id="Phobius"/>
    </source>
</evidence>
<organism evidence="10 11">
    <name type="scientific">Candidatus Eisenbergiella stercorigallinarum</name>
    <dbReference type="NCBI Taxonomy" id="2838557"/>
    <lineage>
        <taxon>Bacteria</taxon>
        <taxon>Bacillati</taxon>
        <taxon>Bacillota</taxon>
        <taxon>Clostridia</taxon>
        <taxon>Lachnospirales</taxon>
        <taxon>Lachnospiraceae</taxon>
        <taxon>Eisenbergiella</taxon>
    </lineage>
</organism>
<feature type="transmembrane region" description="Helical" evidence="9">
    <location>
        <begin position="551"/>
        <end position="570"/>
    </location>
</feature>
<evidence type="ECO:0000313" key="10">
    <source>
        <dbReference type="EMBL" id="HJD32265.1"/>
    </source>
</evidence>
<evidence type="ECO:0000256" key="7">
    <source>
        <dbReference type="ARBA" id="ARBA00023136"/>
    </source>
</evidence>
<feature type="transmembrane region" description="Helical" evidence="9">
    <location>
        <begin position="447"/>
        <end position="466"/>
    </location>
</feature>
<proteinExistence type="inferred from homology"/>
<sequence>MIVPMKKVSLIVLDGERKNALKKLRKLGLLHIEIKEGKGPRLVELKEQIASLEKGISAAADKTSRGTARKEADTQKAGIQEADIQEALSIAARMDSLQEEQKKCYADLSAYQAELERIRAWGDIDPKEIAFLAEKGIVLSFHEMSPSVYDRLGDAARTIVLERTKDIVRFLLLNDGTLTEEDKTQLERSRFRLPDVSTGELRKKLEDAQRQLQSIKEELEELAAYGPSMERAVAALKKEVEFETYASGMGEEDLSEDASGKVSVAYLVGFLPAEDLGRLQRMARENAWGLLAEDPTEEDDAPTKLRNNKFVSLVYPVTDFLGSMPGYFEPDISGWFLAFITIFVGIIFGDGGYGLLICGIAAALIMKSRKEKKAVAPIAWLLLLFGGMTLVWGTVTCSWFGLAAEELPEWLKKLSVPVISNVYSDKLWYPFWTGGKAGLTTSQNVQILMFTIALLHLLIAHASGAARNRGSLKMLGDIGSILELVGMYYVVLSLVVNGAVFGLDLVVSGIPVGTIAVALVIIGFAVNFIFGNYEESILQSVLDSVKDIVSMLLGVVNVFSDIVSYIRLWAVGLAGAAISATINDMVSPLLGHFIFIIFAVIILVFGHGLNMILNVLSVIVHGIRLNTLEFSTHIGLSWSGHKYEPFEE</sequence>
<reference evidence="10" key="1">
    <citation type="journal article" date="2021" name="PeerJ">
        <title>Extensive microbial diversity within the chicken gut microbiome revealed by metagenomics and culture.</title>
        <authorList>
            <person name="Gilroy R."/>
            <person name="Ravi A."/>
            <person name="Getino M."/>
            <person name="Pursley I."/>
            <person name="Horton D.L."/>
            <person name="Alikhan N.F."/>
            <person name="Baker D."/>
            <person name="Gharbi K."/>
            <person name="Hall N."/>
            <person name="Watson M."/>
            <person name="Adriaenssens E.M."/>
            <person name="Foster-Nyarko E."/>
            <person name="Jarju S."/>
            <person name="Secka A."/>
            <person name="Antonio M."/>
            <person name="Oren A."/>
            <person name="Chaudhuri R.R."/>
            <person name="La Ragione R."/>
            <person name="Hildebrand F."/>
            <person name="Pallen M.J."/>
        </authorList>
    </citation>
    <scope>NUCLEOTIDE SEQUENCE</scope>
    <source>
        <strain evidence="10">ChiHjej8B7-25341</strain>
    </source>
</reference>
<feature type="transmembrane region" description="Helical" evidence="9">
    <location>
        <begin position="334"/>
        <end position="366"/>
    </location>
</feature>
<evidence type="ECO:0000256" key="5">
    <source>
        <dbReference type="ARBA" id="ARBA00022989"/>
    </source>
</evidence>
<evidence type="ECO:0000256" key="1">
    <source>
        <dbReference type="ARBA" id="ARBA00004141"/>
    </source>
</evidence>
<feature type="transmembrane region" description="Helical" evidence="9">
    <location>
        <begin position="478"/>
        <end position="503"/>
    </location>
</feature>
<dbReference type="GO" id="GO:0007035">
    <property type="term" value="P:vacuolar acidification"/>
    <property type="evidence" value="ECO:0007669"/>
    <property type="project" value="TreeGrafter"/>
</dbReference>
<comment type="caution">
    <text evidence="10">The sequence shown here is derived from an EMBL/GenBank/DDBJ whole genome shotgun (WGS) entry which is preliminary data.</text>
</comment>
<name>A0A9D2QYX4_9FIRM</name>
<dbReference type="PANTHER" id="PTHR11629">
    <property type="entry name" value="VACUOLAR PROTON ATPASES"/>
    <property type="match status" value="1"/>
</dbReference>
<dbReference type="GO" id="GO:0033179">
    <property type="term" value="C:proton-transporting V-type ATPase, V0 domain"/>
    <property type="evidence" value="ECO:0007669"/>
    <property type="project" value="InterPro"/>
</dbReference>
<dbReference type="GO" id="GO:0046961">
    <property type="term" value="F:proton-transporting ATPase activity, rotational mechanism"/>
    <property type="evidence" value="ECO:0007669"/>
    <property type="project" value="InterPro"/>
</dbReference>
<dbReference type="InterPro" id="IPR002490">
    <property type="entry name" value="V-ATPase_116kDa_su"/>
</dbReference>
<comment type="similarity">
    <text evidence="2">Belongs to the V-ATPase 116 kDa subunit family.</text>
</comment>
<reference evidence="10" key="2">
    <citation type="submission" date="2021-04" db="EMBL/GenBank/DDBJ databases">
        <authorList>
            <person name="Gilroy R."/>
        </authorList>
    </citation>
    <scope>NUCLEOTIDE SEQUENCE</scope>
    <source>
        <strain evidence="10">ChiHjej8B7-25341</strain>
    </source>
</reference>
<comment type="subcellular location">
    <subcellularLocation>
        <location evidence="1">Membrane</location>
        <topology evidence="1">Multi-pass membrane protein</topology>
    </subcellularLocation>
</comment>
<feature type="coiled-coil region" evidence="8">
    <location>
        <begin position="198"/>
        <end position="225"/>
    </location>
</feature>